<reference evidence="2" key="1">
    <citation type="submission" date="2017-04" db="EMBL/GenBank/DDBJ databases">
        <authorList>
            <person name="Varghese N."/>
            <person name="Submissions S."/>
        </authorList>
    </citation>
    <scope>NUCLEOTIDE SEQUENCE [LARGE SCALE GENOMIC DNA]</scope>
    <source>
        <strain evidence="2">LMG 29540</strain>
    </source>
</reference>
<organism evidence="1 2">
    <name type="scientific">Paraburkholderia susongensis</name>
    <dbReference type="NCBI Taxonomy" id="1515439"/>
    <lineage>
        <taxon>Bacteria</taxon>
        <taxon>Pseudomonadati</taxon>
        <taxon>Pseudomonadota</taxon>
        <taxon>Betaproteobacteria</taxon>
        <taxon>Burkholderiales</taxon>
        <taxon>Burkholderiaceae</taxon>
        <taxon>Paraburkholderia</taxon>
    </lineage>
</organism>
<evidence type="ECO:0000313" key="2">
    <source>
        <dbReference type="Proteomes" id="UP000193228"/>
    </source>
</evidence>
<dbReference type="AlphaFoldDB" id="A0A1X7M7M4"/>
<evidence type="ECO:0000313" key="1">
    <source>
        <dbReference type="EMBL" id="SMG61533.1"/>
    </source>
</evidence>
<accession>A0A1X7M7M4</accession>
<keyword evidence="2" id="KW-1185">Reference proteome</keyword>
<dbReference type="Proteomes" id="UP000193228">
    <property type="component" value="Unassembled WGS sequence"/>
</dbReference>
<proteinExistence type="predicted"/>
<sequence>MHLPLVDINRTESVFVVQSIVFLSVMHRENFEFAFVTQIREIREVIDEFLAQYVEITTTTVSAEDPKCCAKRRILSASNRDPPRLIFAGHYSKACAVLRITDYFPTTPNPNFAMRHGHLT</sequence>
<dbReference type="EMBL" id="FXAT01000023">
    <property type="protein sequence ID" value="SMG61533.1"/>
    <property type="molecule type" value="Genomic_DNA"/>
</dbReference>
<protein>
    <submittedName>
        <fullName evidence="1">Uncharacterized protein</fullName>
    </submittedName>
</protein>
<name>A0A1X7M7M4_9BURK</name>
<gene>
    <name evidence="1" type="ORF">SAMN06265784_1235</name>
</gene>